<dbReference type="InterPro" id="IPR020945">
    <property type="entry name" value="DMSO/NO3_reduct_chaperone"/>
</dbReference>
<proteinExistence type="predicted"/>
<dbReference type="Proteomes" id="UP000598467">
    <property type="component" value="Unassembled WGS sequence"/>
</dbReference>
<dbReference type="InterPro" id="IPR036411">
    <property type="entry name" value="TorD-like_sf"/>
</dbReference>
<dbReference type="Pfam" id="PF02613">
    <property type="entry name" value="Nitrate_red_del"/>
    <property type="match status" value="1"/>
</dbReference>
<protein>
    <submittedName>
        <fullName evidence="2">Molecular chaperone TorD</fullName>
    </submittedName>
</protein>
<evidence type="ECO:0000256" key="1">
    <source>
        <dbReference type="ARBA" id="ARBA00023186"/>
    </source>
</evidence>
<dbReference type="EMBL" id="JABFCZ010000038">
    <property type="protein sequence ID" value="MBD1549429.1"/>
    <property type="molecule type" value="Genomic_DNA"/>
</dbReference>
<name>A0A926SAL3_9HYPH</name>
<dbReference type="PANTHER" id="PTHR34227">
    <property type="entry name" value="CHAPERONE PROTEIN YCDY"/>
    <property type="match status" value="1"/>
</dbReference>
<organism evidence="2 3">
    <name type="scientific">Roseibium aggregatum</name>
    <dbReference type="NCBI Taxonomy" id="187304"/>
    <lineage>
        <taxon>Bacteria</taxon>
        <taxon>Pseudomonadati</taxon>
        <taxon>Pseudomonadota</taxon>
        <taxon>Alphaproteobacteria</taxon>
        <taxon>Hyphomicrobiales</taxon>
        <taxon>Stappiaceae</taxon>
        <taxon>Roseibium</taxon>
    </lineage>
</organism>
<dbReference type="PANTHER" id="PTHR34227:SF1">
    <property type="entry name" value="DIMETHYL SULFOXIDE REDUCTASE CHAPERONE-RELATED"/>
    <property type="match status" value="1"/>
</dbReference>
<accession>A0A926SAL3</accession>
<dbReference type="SUPFAM" id="SSF89155">
    <property type="entry name" value="TorD-like"/>
    <property type="match status" value="1"/>
</dbReference>
<sequence>MDSIAECQITVEAEEPAIDSSSLPDEEMGRAEIYQLLACLLSSPPSEEIIVSLAGLEADDTDLGKALGGVAAVAAKSDLKVLTDEYADLFLGIPAPRLMPYASYYVNDQLFGRALAELRIDLARIGIARRENVTEPEDHVATLCEIMTGMIVGAFGEAPRRLSRQATFFERHIRPWTGRFFSDLEAAEASRFYMAVAQLGRVFFALEEEAFKMVSAEASDATAAP</sequence>
<dbReference type="Gene3D" id="1.10.3480.10">
    <property type="entry name" value="TorD-like"/>
    <property type="match status" value="1"/>
</dbReference>
<dbReference type="RefSeq" id="WP_190294120.1">
    <property type="nucleotide sequence ID" value="NZ_JABFCZ010000038.1"/>
</dbReference>
<dbReference type="AlphaFoldDB" id="A0A926SAL3"/>
<comment type="caution">
    <text evidence="2">The sequence shown here is derived from an EMBL/GenBank/DDBJ whole genome shotgun (WGS) entry which is preliminary data.</text>
</comment>
<evidence type="ECO:0000313" key="3">
    <source>
        <dbReference type="Proteomes" id="UP000598467"/>
    </source>
</evidence>
<evidence type="ECO:0000313" key="2">
    <source>
        <dbReference type="EMBL" id="MBD1549429.1"/>
    </source>
</evidence>
<dbReference type="InterPro" id="IPR050289">
    <property type="entry name" value="TorD/DmsD_chaperones"/>
</dbReference>
<gene>
    <name evidence="2" type="ORF">HK439_24485</name>
</gene>
<keyword evidence="1" id="KW-0143">Chaperone</keyword>
<reference evidence="2" key="1">
    <citation type="submission" date="2020-05" db="EMBL/GenBank/DDBJ databases">
        <title>Identification of trans-AT polyketide cluster in two marine bacteria, producers of a novel glutaramide-containing polyketide sesbanimide D and analogs.</title>
        <authorList>
            <person name="Kacar D."/>
            <person name="Rodriguez P."/>
            <person name="Canedo L."/>
            <person name="Gonzalez E."/>
            <person name="Galan B."/>
            <person name="De La Calle F."/>
            <person name="Garcia J.L."/>
        </authorList>
    </citation>
    <scope>NUCLEOTIDE SEQUENCE</scope>
    <source>
        <strain evidence="2">PHM038</strain>
    </source>
</reference>